<dbReference type="OrthoDB" id="430679at2759"/>
<dbReference type="Pfam" id="PF13328">
    <property type="entry name" value="HD_4"/>
    <property type="match status" value="1"/>
</dbReference>
<dbReference type="Proteomes" id="UP000192578">
    <property type="component" value="Unassembled WGS sequence"/>
</dbReference>
<dbReference type="InterPro" id="IPR052194">
    <property type="entry name" value="MESH1"/>
</dbReference>
<evidence type="ECO:0000256" key="2">
    <source>
        <dbReference type="ARBA" id="ARBA00022723"/>
    </source>
</evidence>
<gene>
    <name evidence="13" type="ORF">BV898_00504</name>
</gene>
<dbReference type="InterPro" id="IPR006674">
    <property type="entry name" value="HD_domain"/>
</dbReference>
<sequence>MEEQEGCYKLPAVERNALLNRPDFCHFNGGHAVLEKSPNDLALLLRTLQFATLKHSTQRRKDPEKTPYINHPIGVANILASEGGVTDVAVLQGALLHDTVEDTNTTLDEIENHFGASVRRIVEEVTDNKALSYDERKRHQIARAPFVSYEAKLVKLADKLHNLRDLLRCAPEGWSPERVLTYFEWAKKVVEGLLGTNLDLEEAIRLVMARKGVVLPSDRPSLLRDDSPL</sequence>
<comment type="function">
    <text evidence="6">ppGpp hydrolyzing enzyme involved in starvation response.</text>
</comment>
<proteinExistence type="inferred from homology"/>
<protein>
    <recommendedName>
        <fullName evidence="8">Guanosine-3',5'-bis(diphosphate) 3'-pyrophosphohydrolase MESH1</fullName>
        <ecNumber evidence="5">3.1.7.2</ecNumber>
    </recommendedName>
    <alternativeName>
        <fullName evidence="9">Metazoan SpoT homolog 1</fullName>
    </alternativeName>
    <alternativeName>
        <fullName evidence="10">Penta-phosphate guanosine-3'-pyrophosphohydrolase</fullName>
    </alternativeName>
</protein>
<dbReference type="FunFam" id="1.10.3210.10:FF:000012">
    <property type="entry name" value="HD domain containing 3"/>
    <property type="match status" value="1"/>
</dbReference>
<dbReference type="EC" id="3.1.7.2" evidence="5"/>
<evidence type="ECO:0000256" key="10">
    <source>
        <dbReference type="ARBA" id="ARBA00041770"/>
    </source>
</evidence>
<keyword evidence="3" id="KW-0378">Hydrolase</keyword>
<accession>A0A1W0XDK8</accession>
<evidence type="ECO:0000313" key="13">
    <source>
        <dbReference type="EMBL" id="OQV25566.1"/>
    </source>
</evidence>
<comment type="similarity">
    <text evidence="7">Belongs to the MESH1 family.</text>
</comment>
<evidence type="ECO:0000256" key="1">
    <source>
        <dbReference type="ARBA" id="ARBA00001936"/>
    </source>
</evidence>
<keyword evidence="2" id="KW-0479">Metal-binding</keyword>
<dbReference type="PANTHER" id="PTHR46246">
    <property type="entry name" value="GUANOSINE-3',5'-BIS(DIPHOSPHATE) 3'-PYROPHOSPHOHYDROLASE MESH1"/>
    <property type="match status" value="1"/>
</dbReference>
<evidence type="ECO:0000256" key="3">
    <source>
        <dbReference type="ARBA" id="ARBA00022801"/>
    </source>
</evidence>
<dbReference type="PANTHER" id="PTHR46246:SF1">
    <property type="entry name" value="GUANOSINE-3',5'-BIS(DIPHOSPHATE) 3'-PYROPHOSPHOHYDROLASE MESH1"/>
    <property type="match status" value="1"/>
</dbReference>
<evidence type="ECO:0000256" key="4">
    <source>
        <dbReference type="ARBA" id="ARBA00023211"/>
    </source>
</evidence>
<reference evidence="14" key="1">
    <citation type="submission" date="2017-01" db="EMBL/GenBank/DDBJ databases">
        <title>Comparative genomics of anhydrobiosis in the tardigrade Hypsibius dujardini.</title>
        <authorList>
            <person name="Yoshida Y."/>
            <person name="Koutsovoulos G."/>
            <person name="Laetsch D."/>
            <person name="Stevens L."/>
            <person name="Kumar S."/>
            <person name="Horikawa D."/>
            <person name="Ishino K."/>
            <person name="Komine S."/>
            <person name="Tomita M."/>
            <person name="Blaxter M."/>
            <person name="Arakawa K."/>
        </authorList>
    </citation>
    <scope>NUCLEOTIDE SEQUENCE [LARGE SCALE GENOMIC DNA]</scope>
    <source>
        <strain evidence="14">Z151</strain>
    </source>
</reference>
<comment type="caution">
    <text evidence="13">The sequence shown here is derived from an EMBL/GenBank/DDBJ whole genome shotgun (WGS) entry which is preliminary data.</text>
</comment>
<comment type="cofactor">
    <cofactor evidence="1">
        <name>Mn(2+)</name>
        <dbReference type="ChEBI" id="CHEBI:29035"/>
    </cofactor>
</comment>
<organism evidence="13 14">
    <name type="scientific">Hypsibius exemplaris</name>
    <name type="common">Freshwater tardigrade</name>
    <dbReference type="NCBI Taxonomy" id="2072580"/>
    <lineage>
        <taxon>Eukaryota</taxon>
        <taxon>Metazoa</taxon>
        <taxon>Ecdysozoa</taxon>
        <taxon>Tardigrada</taxon>
        <taxon>Eutardigrada</taxon>
        <taxon>Parachela</taxon>
        <taxon>Hypsibioidea</taxon>
        <taxon>Hypsibiidae</taxon>
        <taxon>Hypsibius</taxon>
    </lineage>
</organism>
<name>A0A1W0XDK8_HYPEX</name>
<dbReference type="CDD" id="cd00077">
    <property type="entry name" value="HDc"/>
    <property type="match status" value="1"/>
</dbReference>
<keyword evidence="14" id="KW-1185">Reference proteome</keyword>
<dbReference type="InterPro" id="IPR003607">
    <property type="entry name" value="HD/PDEase_dom"/>
</dbReference>
<evidence type="ECO:0000256" key="6">
    <source>
        <dbReference type="ARBA" id="ARBA00037781"/>
    </source>
</evidence>
<dbReference type="AlphaFoldDB" id="A0A1W0XDK8"/>
<evidence type="ECO:0000259" key="12">
    <source>
        <dbReference type="PROSITE" id="PS51831"/>
    </source>
</evidence>
<keyword evidence="4" id="KW-0464">Manganese</keyword>
<evidence type="ECO:0000256" key="11">
    <source>
        <dbReference type="ARBA" id="ARBA00047968"/>
    </source>
</evidence>
<dbReference type="GO" id="GO:0008893">
    <property type="term" value="F:guanosine-3',5'-bis(diphosphate) 3'-diphosphatase activity"/>
    <property type="evidence" value="ECO:0007669"/>
    <property type="project" value="UniProtKB-EC"/>
</dbReference>
<dbReference type="Gene3D" id="1.10.3210.10">
    <property type="entry name" value="Hypothetical protein af1432"/>
    <property type="match status" value="1"/>
</dbReference>
<dbReference type="GO" id="GO:0046872">
    <property type="term" value="F:metal ion binding"/>
    <property type="evidence" value="ECO:0007669"/>
    <property type="project" value="UniProtKB-KW"/>
</dbReference>
<dbReference type="PROSITE" id="PS51831">
    <property type="entry name" value="HD"/>
    <property type="match status" value="1"/>
</dbReference>
<evidence type="ECO:0000313" key="14">
    <source>
        <dbReference type="Proteomes" id="UP000192578"/>
    </source>
</evidence>
<comment type="catalytic activity">
    <reaction evidence="11">
        <text>guanosine 3',5'-bis(diphosphate) + H2O = GDP + diphosphate + H(+)</text>
        <dbReference type="Rhea" id="RHEA:14253"/>
        <dbReference type="ChEBI" id="CHEBI:15377"/>
        <dbReference type="ChEBI" id="CHEBI:15378"/>
        <dbReference type="ChEBI" id="CHEBI:33019"/>
        <dbReference type="ChEBI" id="CHEBI:58189"/>
        <dbReference type="ChEBI" id="CHEBI:77828"/>
        <dbReference type="EC" id="3.1.7.2"/>
    </reaction>
</comment>
<dbReference type="EMBL" id="MTYJ01000002">
    <property type="protein sequence ID" value="OQV25566.1"/>
    <property type="molecule type" value="Genomic_DNA"/>
</dbReference>
<evidence type="ECO:0000256" key="5">
    <source>
        <dbReference type="ARBA" id="ARBA00024387"/>
    </source>
</evidence>
<dbReference type="SMART" id="SM00471">
    <property type="entry name" value="HDc"/>
    <property type="match status" value="1"/>
</dbReference>
<dbReference type="SUPFAM" id="SSF109604">
    <property type="entry name" value="HD-domain/PDEase-like"/>
    <property type="match status" value="1"/>
</dbReference>
<evidence type="ECO:0000256" key="8">
    <source>
        <dbReference type="ARBA" id="ARBA00040793"/>
    </source>
</evidence>
<feature type="domain" description="HD" evidence="12">
    <location>
        <begin position="68"/>
        <end position="163"/>
    </location>
</feature>
<evidence type="ECO:0000256" key="9">
    <source>
        <dbReference type="ARBA" id="ARBA00041464"/>
    </source>
</evidence>
<evidence type="ECO:0000256" key="7">
    <source>
        <dbReference type="ARBA" id="ARBA00038354"/>
    </source>
</evidence>